<dbReference type="GO" id="GO:0005774">
    <property type="term" value="C:vacuolar membrane"/>
    <property type="evidence" value="ECO:0007669"/>
    <property type="project" value="TreeGrafter"/>
</dbReference>
<feature type="transmembrane region" description="Helical" evidence="7">
    <location>
        <begin position="699"/>
        <end position="717"/>
    </location>
</feature>
<keyword evidence="4 7" id="KW-1133">Transmembrane helix</keyword>
<evidence type="ECO:0000256" key="2">
    <source>
        <dbReference type="ARBA" id="ARBA00008066"/>
    </source>
</evidence>
<evidence type="ECO:0000256" key="5">
    <source>
        <dbReference type="ARBA" id="ARBA00023136"/>
    </source>
</evidence>
<feature type="region of interest" description="Disordered" evidence="6">
    <location>
        <begin position="163"/>
        <end position="184"/>
    </location>
</feature>
<evidence type="ECO:0000256" key="6">
    <source>
        <dbReference type="SAM" id="MobiDB-lite"/>
    </source>
</evidence>
<evidence type="ECO:0000313" key="10">
    <source>
        <dbReference type="Proteomes" id="UP000697127"/>
    </source>
</evidence>
<feature type="transmembrane region" description="Helical" evidence="7">
    <location>
        <begin position="479"/>
        <end position="499"/>
    </location>
</feature>
<sequence length="782" mass="87623">MSKKHNVDASSFKVKDFSVFQSGNFSAKHTTKNGGIGNLNNINIKNDKIGDKDINIAHDIIDERESIQPLTITGGFNHMPASEYDDNNQLGVSFKNHSRRESLLSSSLSQSLASSRLQRNNMTININTNTNTNSNTNERQFQSSIMPSWGENSPYDKTVRLQQRQQQQQTIEPTQTTNSSINPPDEFIKQNIEPLMNNDKKSDVLPSTNIGESIDLTTRLESINTNTTRSIHSNGLGSPSLEVISSDPNFRELRRNFILNNKKTNIVSESQLGNKNLIEFLGIYGHFAGQDLDDEHDIETETETEGEDECDYNGMGSDSSIRNTTRILKKSHKIKNDKKISTTKAFLLLLKAFLGTGIIFLPKAFSNGGLIFSNIMIIAFSVISYYCFLILIKTTSKCKVTGYGDVGFKLFGKGMQFIILLSLALSQLGFSSAYVVFVCKNFQTVLEILIKEKYPVGLFVIIQLVIFTPISLARNISKLSIFALIADVFIFIGIVYIYFESSSHLISHGISTNIEMFQNDSWTLFIGTAVFAYEGIGLLIPIQESMIETEKFNKLLFMVMVIVTVIFSSIASISYLSFGNDTHTIIFMDFDTNALSICIRIMYSISILLSTPIQLFPAIKIIENYIFNQNRKTWKDKVRRNSEAISILNEFGGSAGGTTGNIRGSIASYDSISNVNVNLVNQDGLVSGKSDLYIKIYKNFTRVFFVFVMCGIAYLGSNNLDKFVSLIGSITCIPLIYIYPPMLFYRAFREEMIGIEKGICICVFTMGCIVMSYTTWETICSW</sequence>
<evidence type="ECO:0000256" key="3">
    <source>
        <dbReference type="ARBA" id="ARBA00022692"/>
    </source>
</evidence>
<evidence type="ECO:0000256" key="4">
    <source>
        <dbReference type="ARBA" id="ARBA00022989"/>
    </source>
</evidence>
<comment type="subcellular location">
    <subcellularLocation>
        <location evidence="1">Membrane</location>
        <topology evidence="1">Multi-pass membrane protein</topology>
    </subcellularLocation>
</comment>
<evidence type="ECO:0000313" key="9">
    <source>
        <dbReference type="EMBL" id="KAG0687627.1"/>
    </source>
</evidence>
<feature type="transmembrane region" description="Helical" evidence="7">
    <location>
        <begin position="601"/>
        <end position="622"/>
    </location>
</feature>
<feature type="transmembrane region" description="Helical" evidence="7">
    <location>
        <begin position="456"/>
        <end position="472"/>
    </location>
</feature>
<gene>
    <name evidence="9" type="primary">AVT3</name>
    <name evidence="9" type="ORF">C6P40_002086</name>
</gene>
<keyword evidence="10" id="KW-1185">Reference proteome</keyword>
<evidence type="ECO:0000256" key="7">
    <source>
        <dbReference type="SAM" id="Phobius"/>
    </source>
</evidence>
<feature type="transmembrane region" description="Helical" evidence="7">
    <location>
        <begin position="723"/>
        <end position="745"/>
    </location>
</feature>
<feature type="compositionally biased region" description="Low complexity" evidence="6">
    <location>
        <begin position="114"/>
        <end position="137"/>
    </location>
</feature>
<comment type="similarity">
    <text evidence="2">Belongs to the amino acid/polyamine transporter 2 family.</text>
</comment>
<dbReference type="InterPro" id="IPR013057">
    <property type="entry name" value="AA_transpt_TM"/>
</dbReference>
<dbReference type="PANTHER" id="PTHR22950">
    <property type="entry name" value="AMINO ACID TRANSPORTER"/>
    <property type="match status" value="1"/>
</dbReference>
<dbReference type="PANTHER" id="PTHR22950:SF530">
    <property type="entry name" value="VACUOLAR AMINO ACID TRANSPORTER 3"/>
    <property type="match status" value="1"/>
</dbReference>
<feature type="transmembrane region" description="Helical" evidence="7">
    <location>
        <begin position="345"/>
        <end position="365"/>
    </location>
</feature>
<proteinExistence type="inferred from homology"/>
<feature type="transmembrane region" description="Helical" evidence="7">
    <location>
        <begin position="371"/>
        <end position="392"/>
    </location>
</feature>
<protein>
    <submittedName>
        <fullName evidence="9">Neutral amino acid transporter</fullName>
    </submittedName>
</protein>
<dbReference type="AlphaFoldDB" id="A0A9P6WIK9"/>
<evidence type="ECO:0000259" key="8">
    <source>
        <dbReference type="Pfam" id="PF01490"/>
    </source>
</evidence>
<evidence type="ECO:0000256" key="1">
    <source>
        <dbReference type="ARBA" id="ARBA00004141"/>
    </source>
</evidence>
<feature type="transmembrane region" description="Helical" evidence="7">
    <location>
        <begin position="522"/>
        <end position="543"/>
    </location>
</feature>
<comment type="caution">
    <text evidence="9">The sequence shown here is derived from an EMBL/GenBank/DDBJ whole genome shotgun (WGS) entry which is preliminary data.</text>
</comment>
<feature type="transmembrane region" description="Helical" evidence="7">
    <location>
        <begin position="417"/>
        <end position="436"/>
    </location>
</feature>
<keyword evidence="3 7" id="KW-0812">Transmembrane</keyword>
<feature type="transmembrane region" description="Helical" evidence="7">
    <location>
        <begin position="555"/>
        <end position="578"/>
    </location>
</feature>
<organism evidence="9 10">
    <name type="scientific">Pichia californica</name>
    <dbReference type="NCBI Taxonomy" id="460514"/>
    <lineage>
        <taxon>Eukaryota</taxon>
        <taxon>Fungi</taxon>
        <taxon>Dikarya</taxon>
        <taxon>Ascomycota</taxon>
        <taxon>Saccharomycotina</taxon>
        <taxon>Pichiomycetes</taxon>
        <taxon>Pichiales</taxon>
        <taxon>Pichiaceae</taxon>
        <taxon>Pichia</taxon>
    </lineage>
</organism>
<reference evidence="9" key="1">
    <citation type="submission" date="2020-11" db="EMBL/GenBank/DDBJ databases">
        <title>Kefir isolates.</title>
        <authorList>
            <person name="Marcisauskas S."/>
            <person name="Kim Y."/>
            <person name="Blasche S."/>
        </authorList>
    </citation>
    <scope>NUCLEOTIDE SEQUENCE</scope>
    <source>
        <strain evidence="9">Olga-1</strain>
    </source>
</reference>
<name>A0A9P6WIK9_9ASCO</name>
<dbReference type="GO" id="GO:0005302">
    <property type="term" value="F:L-tyrosine transmembrane transporter activity"/>
    <property type="evidence" value="ECO:0007669"/>
    <property type="project" value="TreeGrafter"/>
</dbReference>
<feature type="domain" description="Amino acid transporter transmembrane" evidence="8">
    <location>
        <begin position="338"/>
        <end position="779"/>
    </location>
</feature>
<feature type="compositionally biased region" description="Low complexity" evidence="6">
    <location>
        <begin position="163"/>
        <end position="177"/>
    </location>
</feature>
<feature type="transmembrane region" description="Helical" evidence="7">
    <location>
        <begin position="757"/>
        <end position="776"/>
    </location>
</feature>
<dbReference type="Pfam" id="PF01490">
    <property type="entry name" value="Aa_trans"/>
    <property type="match status" value="1"/>
</dbReference>
<dbReference type="Proteomes" id="UP000697127">
    <property type="component" value="Unassembled WGS sequence"/>
</dbReference>
<keyword evidence="5 7" id="KW-0472">Membrane</keyword>
<accession>A0A9P6WIK9</accession>
<feature type="region of interest" description="Disordered" evidence="6">
    <location>
        <begin position="114"/>
        <end position="138"/>
    </location>
</feature>
<dbReference type="EMBL" id="PUHW01000235">
    <property type="protein sequence ID" value="KAG0687627.1"/>
    <property type="molecule type" value="Genomic_DNA"/>
</dbReference>